<dbReference type="AlphaFoldDB" id="H3GYA6"/>
<dbReference type="VEuPathDB" id="FungiDB:KRP22_14421"/>
<evidence type="ECO:0000313" key="2">
    <source>
        <dbReference type="EnsemblProtists" id="Phyra82661"/>
    </source>
</evidence>
<organism evidence="2 3">
    <name type="scientific">Phytophthora ramorum</name>
    <name type="common">Sudden oak death agent</name>
    <dbReference type="NCBI Taxonomy" id="164328"/>
    <lineage>
        <taxon>Eukaryota</taxon>
        <taxon>Sar</taxon>
        <taxon>Stramenopiles</taxon>
        <taxon>Oomycota</taxon>
        <taxon>Peronosporomycetes</taxon>
        <taxon>Peronosporales</taxon>
        <taxon>Peronosporaceae</taxon>
        <taxon>Phytophthora</taxon>
    </lineage>
</organism>
<protein>
    <submittedName>
        <fullName evidence="2">Uncharacterized protein</fullName>
    </submittedName>
</protein>
<dbReference type="eggNOG" id="ENOG502RX87">
    <property type="taxonomic scope" value="Eukaryota"/>
</dbReference>
<dbReference type="VEuPathDB" id="FungiDB:KRP23_14160"/>
<feature type="compositionally biased region" description="Basic and acidic residues" evidence="1">
    <location>
        <begin position="170"/>
        <end position="179"/>
    </location>
</feature>
<dbReference type="OMA" id="SECCSHR"/>
<evidence type="ECO:0000256" key="1">
    <source>
        <dbReference type="SAM" id="MobiDB-lite"/>
    </source>
</evidence>
<accession>H3GYA6</accession>
<dbReference type="VEuPathDB" id="FungiDB:KRP23_14161"/>
<name>H3GYA6_PHYRM</name>
<keyword evidence="3" id="KW-1185">Reference proteome</keyword>
<proteinExistence type="predicted"/>
<reference evidence="3" key="1">
    <citation type="journal article" date="2006" name="Science">
        <title>Phytophthora genome sequences uncover evolutionary origins and mechanisms of pathogenesis.</title>
        <authorList>
            <person name="Tyler B.M."/>
            <person name="Tripathy S."/>
            <person name="Zhang X."/>
            <person name="Dehal P."/>
            <person name="Jiang R.H."/>
            <person name="Aerts A."/>
            <person name="Arredondo F.D."/>
            <person name="Baxter L."/>
            <person name="Bensasson D."/>
            <person name="Beynon J.L."/>
            <person name="Chapman J."/>
            <person name="Damasceno C.M."/>
            <person name="Dorrance A.E."/>
            <person name="Dou D."/>
            <person name="Dickerman A.W."/>
            <person name="Dubchak I.L."/>
            <person name="Garbelotto M."/>
            <person name="Gijzen M."/>
            <person name="Gordon S.G."/>
            <person name="Govers F."/>
            <person name="Grunwald N.J."/>
            <person name="Huang W."/>
            <person name="Ivors K.L."/>
            <person name="Jones R.W."/>
            <person name="Kamoun S."/>
            <person name="Krampis K."/>
            <person name="Lamour K.H."/>
            <person name="Lee M.K."/>
            <person name="McDonald W.H."/>
            <person name="Medina M."/>
            <person name="Meijer H.J."/>
            <person name="Nordberg E.K."/>
            <person name="Maclean D.J."/>
            <person name="Ospina-Giraldo M.D."/>
            <person name="Morris P.F."/>
            <person name="Phuntumart V."/>
            <person name="Putnam N.H."/>
            <person name="Rash S."/>
            <person name="Rose J.K."/>
            <person name="Sakihama Y."/>
            <person name="Salamov A.A."/>
            <person name="Savidor A."/>
            <person name="Scheuring C.F."/>
            <person name="Smith B.M."/>
            <person name="Sobral B.W."/>
            <person name="Terry A."/>
            <person name="Torto-Alalibo T.A."/>
            <person name="Win J."/>
            <person name="Xu Z."/>
            <person name="Zhang H."/>
            <person name="Grigoriev I.V."/>
            <person name="Rokhsar D.S."/>
            <person name="Boore J.L."/>
        </authorList>
    </citation>
    <scope>NUCLEOTIDE SEQUENCE [LARGE SCALE GENOMIC DNA]</scope>
    <source>
        <strain evidence="3">Pr102</strain>
    </source>
</reference>
<sequence>MAPPLAPAAPVFGLPLSIVFARRESPMLDLMQALRQPSADELRGLMLSDEELGDLEHLEHDADAAVMSIMLPATLSEDEDVDSLWSAALSEPPTPQDEPMADDLVSGEQSESGPDEILTMMAAPQASVHADALFASSAVAPLPLEKKRRGRKPSPKTPDKKPKRAPPSEAKARLRSYERRSRHKREHTMMTMKETVAAMESRIRSLCDGGKRESPLRQSISDLTLEATHLTNHNYNLRKALDDHRFFHSMLQLEYDHRETTSDSVAEELFDLQAPRSWRPMEEATCLRIMRDSFLEIDAFSNSEDFVSSGLEICGWREKRKLVGNNVNFMFHKTFAKDCSEDLAARSWEMRAVQDQVTRYFGHSLEVKVEVLQRFENDVVVVRRKIKHTIDGWVHHTIYLLFRTKTPDGHLVCIRDMNPEDADDLHLMSGSATSAPSQCVIWSKAFIWWKFTTLPEVEGQRIRGFEVEYGGSLGSATQADAAFWMREVLVLALRWENLVSLSASCVCFVRMEAALASAAKQPRWTGQDCVCLGMALFVLINVIMCLWVTVTSESTAHRQANAVFRALENASTIEFNLTMQTNGSAGLLNVTGRLHPRLSECCSHRLHFDGRMDVSSTNSSDVFVLTNHRGYRLRTSSANATCLTTLDVPPLHTLADTVHSAFRPVTYAEFGVNCKPLQFTFYDTPFAVCAEDWLRSILKEAQHPPPLSILPPSGEQQDPVLVIHGKQSTLTVKVLSDTTADADQPFEKPERCEFLEGPMTSGESCSTQSMHCPGPHIHACKKREVS</sequence>
<evidence type="ECO:0000313" key="3">
    <source>
        <dbReference type="Proteomes" id="UP000005238"/>
    </source>
</evidence>
<reference evidence="2" key="2">
    <citation type="submission" date="2015-06" db="UniProtKB">
        <authorList>
            <consortium name="EnsemblProtists"/>
        </authorList>
    </citation>
    <scope>IDENTIFICATION</scope>
    <source>
        <strain evidence="2">Pr102</strain>
    </source>
</reference>
<dbReference type="VEuPathDB" id="FungiDB:KRP22_14420"/>
<feature type="region of interest" description="Disordered" evidence="1">
    <location>
        <begin position="88"/>
        <end position="113"/>
    </location>
</feature>
<feature type="region of interest" description="Disordered" evidence="1">
    <location>
        <begin position="141"/>
        <end position="186"/>
    </location>
</feature>
<dbReference type="HOGENOM" id="CLU_009757_0_0_1"/>
<dbReference type="Proteomes" id="UP000005238">
    <property type="component" value="Unassembled WGS sequence"/>
</dbReference>
<dbReference type="EnsemblProtists" id="Phyra82661">
    <property type="protein sequence ID" value="Phyra82661"/>
    <property type="gene ID" value="Phyra82661"/>
</dbReference>
<dbReference type="InParanoid" id="H3GYA6"/>
<dbReference type="EMBL" id="DS566072">
    <property type="status" value="NOT_ANNOTATED_CDS"/>
    <property type="molecule type" value="Genomic_DNA"/>
</dbReference>